<dbReference type="Pfam" id="PF00483">
    <property type="entry name" value="NTP_transferase"/>
    <property type="match status" value="1"/>
</dbReference>
<dbReference type="InterPro" id="IPR056818">
    <property type="entry name" value="GlmU/GlgC-like_hexapep"/>
</dbReference>
<dbReference type="NCBIfam" id="TIGR02091">
    <property type="entry name" value="glgC"/>
    <property type="match status" value="1"/>
</dbReference>
<dbReference type="Pfam" id="PF24894">
    <property type="entry name" value="Hexapep_GlmU"/>
    <property type="match status" value="1"/>
</dbReference>
<feature type="binding site" evidence="9">
    <location>
        <position position="211"/>
    </location>
    <ligand>
        <name>alpha-D-glucose 1-phosphate</name>
        <dbReference type="ChEBI" id="CHEBI:58601"/>
    </ligand>
</feature>
<dbReference type="InterPro" id="IPR029044">
    <property type="entry name" value="Nucleotide-diphossugar_trans"/>
</dbReference>
<dbReference type="PANTHER" id="PTHR43523:SF2">
    <property type="entry name" value="GLUCOSE-1-PHOSPHATE ADENYLYLTRANSFERASE"/>
    <property type="match status" value="1"/>
</dbReference>
<protein>
    <recommendedName>
        <fullName evidence="9">Glucose-1-phosphate adenylyltransferase</fullName>
        <ecNumber evidence="9">2.7.7.27</ecNumber>
    </recommendedName>
    <alternativeName>
        <fullName evidence="9">ADP-glucose pyrophosphorylase</fullName>
        <shortName evidence="9">ADPGlc PPase</shortName>
    </alternativeName>
    <alternativeName>
        <fullName evidence="9">ADP-glucose synthase</fullName>
    </alternativeName>
</protein>
<evidence type="ECO:0000256" key="6">
    <source>
        <dbReference type="ARBA" id="ARBA00022840"/>
    </source>
</evidence>
<evidence type="ECO:0000259" key="10">
    <source>
        <dbReference type="Pfam" id="PF00483"/>
    </source>
</evidence>
<feature type="binding site" evidence="9">
    <location>
        <position position="113"/>
    </location>
    <ligand>
        <name>alpha-D-glucose 1-phosphate</name>
        <dbReference type="ChEBI" id="CHEBI:58601"/>
    </ligand>
</feature>
<dbReference type="GO" id="GO:0005524">
    <property type="term" value="F:ATP binding"/>
    <property type="evidence" value="ECO:0007669"/>
    <property type="project" value="UniProtKB-KW"/>
</dbReference>
<evidence type="ECO:0000256" key="8">
    <source>
        <dbReference type="ARBA" id="ARBA00023277"/>
    </source>
</evidence>
<evidence type="ECO:0000313" key="12">
    <source>
        <dbReference type="EMBL" id="SDG56613.1"/>
    </source>
</evidence>
<keyword evidence="2 9" id="KW-0321">Glycogen metabolism</keyword>
<dbReference type="PROSITE" id="PS00808">
    <property type="entry name" value="ADP_GLC_PYROPHOSPH_1"/>
    <property type="match status" value="1"/>
</dbReference>
<name>A0A1G7VA28_9PROT</name>
<dbReference type="InterPro" id="IPR023049">
    <property type="entry name" value="GlgC_bac"/>
</dbReference>
<comment type="similarity">
    <text evidence="1 9">Belongs to the bacterial/plant glucose-1-phosphate adenylyltransferase family.</text>
</comment>
<evidence type="ECO:0000256" key="9">
    <source>
        <dbReference type="HAMAP-Rule" id="MF_00624"/>
    </source>
</evidence>
<evidence type="ECO:0000256" key="1">
    <source>
        <dbReference type="ARBA" id="ARBA00010443"/>
    </source>
</evidence>
<evidence type="ECO:0000256" key="7">
    <source>
        <dbReference type="ARBA" id="ARBA00023056"/>
    </source>
</evidence>
<evidence type="ECO:0000313" key="13">
    <source>
        <dbReference type="Proteomes" id="UP000217076"/>
    </source>
</evidence>
<dbReference type="STRING" id="83401.SAMN05421742_101592"/>
<dbReference type="NCBIfam" id="NF001947">
    <property type="entry name" value="PRK00725.1"/>
    <property type="match status" value="1"/>
</dbReference>
<feature type="site" description="Could play a key role in the communication between the regulatory and the substrate sites" evidence="9">
    <location>
        <position position="112"/>
    </location>
</feature>
<dbReference type="GO" id="GO:0005978">
    <property type="term" value="P:glycogen biosynthetic process"/>
    <property type="evidence" value="ECO:0007669"/>
    <property type="project" value="UniProtKB-UniRule"/>
</dbReference>
<dbReference type="InterPro" id="IPR005836">
    <property type="entry name" value="ADP_Glu_pyroP_CS"/>
</dbReference>
<keyword evidence="13" id="KW-1185">Reference proteome</keyword>
<dbReference type="InterPro" id="IPR005835">
    <property type="entry name" value="NTP_transferase_dom"/>
</dbReference>
<comment type="pathway">
    <text evidence="9">Glycan biosynthesis; glycogen biosynthesis.</text>
</comment>
<keyword evidence="4 9" id="KW-0548">Nucleotidyltransferase</keyword>
<comment type="catalytic activity">
    <reaction evidence="9">
        <text>alpha-D-glucose 1-phosphate + ATP + H(+) = ADP-alpha-D-glucose + diphosphate</text>
        <dbReference type="Rhea" id="RHEA:12120"/>
        <dbReference type="ChEBI" id="CHEBI:15378"/>
        <dbReference type="ChEBI" id="CHEBI:30616"/>
        <dbReference type="ChEBI" id="CHEBI:33019"/>
        <dbReference type="ChEBI" id="CHEBI:57498"/>
        <dbReference type="ChEBI" id="CHEBI:58601"/>
        <dbReference type="EC" id="2.7.7.27"/>
    </reaction>
</comment>
<evidence type="ECO:0000256" key="4">
    <source>
        <dbReference type="ARBA" id="ARBA00022695"/>
    </source>
</evidence>
<dbReference type="Gene3D" id="2.160.10.10">
    <property type="entry name" value="Hexapeptide repeat proteins"/>
    <property type="match status" value="1"/>
</dbReference>
<gene>
    <name evidence="9" type="primary">glgC</name>
    <name evidence="12" type="ORF">SAMN05421742_101592</name>
</gene>
<dbReference type="Gene3D" id="3.90.550.10">
    <property type="entry name" value="Spore Coat Polysaccharide Biosynthesis Protein SpsA, Chain A"/>
    <property type="match status" value="1"/>
</dbReference>
<evidence type="ECO:0000256" key="2">
    <source>
        <dbReference type="ARBA" id="ARBA00022600"/>
    </source>
</evidence>
<dbReference type="GO" id="GO:0008878">
    <property type="term" value="F:glucose-1-phosphate adenylyltransferase activity"/>
    <property type="evidence" value="ECO:0007669"/>
    <property type="project" value="UniProtKB-UniRule"/>
</dbReference>
<accession>A0A1G7VA28</accession>
<evidence type="ECO:0000256" key="5">
    <source>
        <dbReference type="ARBA" id="ARBA00022741"/>
    </source>
</evidence>
<dbReference type="UniPathway" id="UPA00164"/>
<dbReference type="PANTHER" id="PTHR43523">
    <property type="entry name" value="GLUCOSE-1-PHOSPHATE ADENYLYLTRANSFERASE-RELATED"/>
    <property type="match status" value="1"/>
</dbReference>
<dbReference type="OrthoDB" id="9801810at2"/>
<evidence type="ECO:0000259" key="11">
    <source>
        <dbReference type="Pfam" id="PF24894"/>
    </source>
</evidence>
<dbReference type="CDD" id="cd02508">
    <property type="entry name" value="ADP_Glucose_PP"/>
    <property type="match status" value="1"/>
</dbReference>
<keyword evidence="8 9" id="KW-0119">Carbohydrate metabolism</keyword>
<feature type="binding site" evidence="9">
    <location>
        <position position="178"/>
    </location>
    <ligand>
        <name>alpha-D-glucose 1-phosphate</name>
        <dbReference type="ChEBI" id="CHEBI:58601"/>
    </ligand>
</feature>
<dbReference type="InterPro" id="IPR011831">
    <property type="entry name" value="ADP-Glc_PPase"/>
</dbReference>
<organism evidence="12 13">
    <name type="scientific">Roseospirillum parvum</name>
    <dbReference type="NCBI Taxonomy" id="83401"/>
    <lineage>
        <taxon>Bacteria</taxon>
        <taxon>Pseudomonadati</taxon>
        <taxon>Pseudomonadota</taxon>
        <taxon>Alphaproteobacteria</taxon>
        <taxon>Rhodospirillales</taxon>
        <taxon>Rhodospirillaceae</taxon>
        <taxon>Roseospirillum</taxon>
    </lineage>
</organism>
<dbReference type="InterPro" id="IPR011004">
    <property type="entry name" value="Trimer_LpxA-like_sf"/>
</dbReference>
<dbReference type="SUPFAM" id="SSF53448">
    <property type="entry name" value="Nucleotide-diphospho-sugar transferases"/>
    <property type="match status" value="1"/>
</dbReference>
<reference evidence="13" key="1">
    <citation type="submission" date="2016-10" db="EMBL/GenBank/DDBJ databases">
        <authorList>
            <person name="Varghese N."/>
            <person name="Submissions S."/>
        </authorList>
    </citation>
    <scope>NUCLEOTIDE SEQUENCE [LARGE SCALE GENOMIC DNA]</scope>
    <source>
        <strain evidence="13">930I</strain>
    </source>
</reference>
<dbReference type="PROSITE" id="PS00809">
    <property type="entry name" value="ADP_GLC_PYROPHOSPH_2"/>
    <property type="match status" value="1"/>
</dbReference>
<keyword evidence="6 9" id="KW-0067">ATP-binding</keyword>
<keyword evidence="3 9" id="KW-0808">Transferase</keyword>
<feature type="site" description="Could play a key role in the communication between the regulatory and the substrate sites" evidence="9">
    <location>
        <position position="73"/>
    </location>
</feature>
<dbReference type="AlphaFoldDB" id="A0A1G7VA28"/>
<comment type="function">
    <text evidence="9">Involved in the biosynthesis of ADP-glucose, a building block required for the elongation reactions to produce glycogen. Catalyzes the reaction between ATP and alpha-D-glucose 1-phosphate (G1P) to produce pyrophosphate and ADP-Glc.</text>
</comment>
<feature type="domain" description="Glucose-1-phosphate adenylyltransferase/Bifunctional protein GlmU-like C-terminal hexapeptide" evidence="11">
    <location>
        <begin position="314"/>
        <end position="417"/>
    </location>
</feature>
<feature type="domain" description="Nucleotidyl transferase" evidence="10">
    <location>
        <begin position="21"/>
        <end position="291"/>
    </location>
</feature>
<dbReference type="CDD" id="cd04651">
    <property type="entry name" value="LbH_G1P_AT_C"/>
    <property type="match status" value="1"/>
</dbReference>
<keyword evidence="7 9" id="KW-0320">Glycogen biosynthesis</keyword>
<dbReference type="HAMAP" id="MF_00624">
    <property type="entry name" value="GlgC"/>
    <property type="match status" value="1"/>
</dbReference>
<dbReference type="SUPFAM" id="SSF51161">
    <property type="entry name" value="Trimeric LpxA-like enzymes"/>
    <property type="match status" value="1"/>
</dbReference>
<dbReference type="RefSeq" id="WP_092615097.1">
    <property type="nucleotide sequence ID" value="NZ_FNCV01000001.1"/>
</dbReference>
<evidence type="ECO:0000256" key="3">
    <source>
        <dbReference type="ARBA" id="ARBA00022679"/>
    </source>
</evidence>
<dbReference type="EMBL" id="FNCV01000001">
    <property type="protein sequence ID" value="SDG56613.1"/>
    <property type="molecule type" value="Genomic_DNA"/>
</dbReference>
<proteinExistence type="inferred from homology"/>
<dbReference type="EC" id="2.7.7.27" evidence="9"/>
<comment type="subunit">
    <text evidence="9">Homotetramer.</text>
</comment>
<sequence>MADRDVVPPADINLELRSTLALVLAGGRGSRLMNLTDEEAKPAVPFGGKFRIIDFPLSNCINSGIRRVAVLTQYKAHNLIQHVQRGWGFLRAEINEFIELWPAQQQTRDESWYRGTADAVYQNLTMMARHQPKYVLILAGDHVYRQDYSRMLAHHIESGADVTVGCVEVPRAEATAFGVVGVDGHDRITSFLEKPADPPGIPDDPERAFASMGIYLFSYDFLVQELTRDADDAASARDFGKNILPYLVTAGAHLQAHRFSASSISSPGQSEPYWRDVGTLDAYWAANIDLTSVTPDLDLYDSRWPIWTYQVQRPSAKFVFDNDDRRGMAVDSVVSAGCVVSGSTVRRSLLSNNVRVNSYCTVSDTVVLPDCNIGRRSRISRAVLGSGCQIPAGLVVGEDAEADARRFHRTEGGITLITQSMLDALD</sequence>
<keyword evidence="5 9" id="KW-0547">Nucleotide-binding</keyword>
<dbReference type="NCBIfam" id="NF002023">
    <property type="entry name" value="PRK00844.1"/>
    <property type="match status" value="1"/>
</dbReference>
<dbReference type="Proteomes" id="UP000217076">
    <property type="component" value="Unassembled WGS sequence"/>
</dbReference>
<feature type="binding site" evidence="9">
    <location>
        <begin position="193"/>
        <end position="194"/>
    </location>
    <ligand>
        <name>alpha-D-glucose 1-phosphate</name>
        <dbReference type="ChEBI" id="CHEBI:58601"/>
    </ligand>
</feature>